<dbReference type="RefSeq" id="WP_262594663.1">
    <property type="nucleotide sequence ID" value="NZ_JAOQJO010000013.1"/>
</dbReference>
<keyword evidence="1" id="KW-0812">Transmembrane</keyword>
<dbReference type="AlphaFoldDB" id="A0AAE3A2W1"/>
<dbReference type="EMBL" id="JAJEPV010000014">
    <property type="protein sequence ID" value="MCC2119388.1"/>
    <property type="molecule type" value="Genomic_DNA"/>
</dbReference>
<proteinExistence type="predicted"/>
<keyword evidence="1" id="KW-1133">Transmembrane helix</keyword>
<organism evidence="2 3">
    <name type="scientific">Waltera acetigignens</name>
    <dbReference type="NCBI Taxonomy" id="2981769"/>
    <lineage>
        <taxon>Bacteria</taxon>
        <taxon>Bacillati</taxon>
        <taxon>Bacillota</taxon>
        <taxon>Clostridia</taxon>
        <taxon>Lachnospirales</taxon>
        <taxon>Lachnospiraceae</taxon>
        <taxon>Waltera</taxon>
    </lineage>
</organism>
<name>A0AAE3A2W1_9FIRM</name>
<gene>
    <name evidence="2" type="ORF">LKD75_07210</name>
</gene>
<keyword evidence="1" id="KW-0472">Membrane</keyword>
<comment type="caution">
    <text evidence="2">The sequence shown here is derived from an EMBL/GenBank/DDBJ whole genome shotgun (WGS) entry which is preliminary data.</text>
</comment>
<keyword evidence="3" id="KW-1185">Reference proteome</keyword>
<evidence type="ECO:0000256" key="1">
    <source>
        <dbReference type="SAM" id="Phobius"/>
    </source>
</evidence>
<evidence type="ECO:0000313" key="3">
    <source>
        <dbReference type="Proteomes" id="UP001197795"/>
    </source>
</evidence>
<sequence>MNQRKGRKPMNQRKGGKQYVCGAGIVIISLIAFYAVLSGTENKRILQVKNEIYTFEMTEEEAAKAVFDYIYSDCDYDYDAKVISTMQQGEMVYLYQTQEKSDLQYEMLQSKDRTEDGQYYVFAHDTRYVTDALSQGFYDEYHTDYAVNRKTGEVLRESQWIETDAGYKLLYSEAYEKAVNQLYFNEDVSDGKMLEEQAARALFYYMYSDEGDYDSIVVRTYKQEQSVYVYQFPEDQEFPCVRNFSCRGMTEDQEYYIFADYTDYYTHGYEPVFTHYQYLTSYAVNRETGEVLREREWSDIECEWLYNEEYKKAVK</sequence>
<protein>
    <submittedName>
        <fullName evidence="2">Uncharacterized protein</fullName>
    </submittedName>
</protein>
<accession>A0AAE3A2W1</accession>
<feature type="transmembrane region" description="Helical" evidence="1">
    <location>
        <begin position="20"/>
        <end position="37"/>
    </location>
</feature>
<evidence type="ECO:0000313" key="2">
    <source>
        <dbReference type="EMBL" id="MCC2119388.1"/>
    </source>
</evidence>
<reference evidence="2 3" key="1">
    <citation type="submission" date="2021-10" db="EMBL/GenBank/DDBJ databases">
        <title>Anaerobic single-cell dispensing facilitates the cultivation of human gut bacteria.</title>
        <authorList>
            <person name="Afrizal A."/>
        </authorList>
    </citation>
    <scope>NUCLEOTIDE SEQUENCE [LARGE SCALE GENOMIC DNA]</scope>
    <source>
        <strain evidence="2 3">CLA-AA-H273</strain>
    </source>
</reference>
<dbReference type="Proteomes" id="UP001197795">
    <property type="component" value="Unassembled WGS sequence"/>
</dbReference>